<keyword evidence="12" id="KW-0472">Membrane</keyword>
<evidence type="ECO:0000256" key="9">
    <source>
        <dbReference type="ARBA" id="ARBA00023004"/>
    </source>
</evidence>
<comment type="subcellular location">
    <subcellularLocation>
        <location evidence="1">Cell envelope</location>
    </subcellularLocation>
</comment>
<dbReference type="GO" id="GO:0030288">
    <property type="term" value="C:outer membrane-bounded periplasmic space"/>
    <property type="evidence" value="ECO:0007669"/>
    <property type="project" value="TreeGrafter"/>
</dbReference>
<dbReference type="SUPFAM" id="SSF48695">
    <property type="entry name" value="Multiheme cytochromes"/>
    <property type="match status" value="1"/>
</dbReference>
<dbReference type="GO" id="GO:0019645">
    <property type="term" value="P:anaerobic electron transport chain"/>
    <property type="evidence" value="ECO:0007669"/>
    <property type="project" value="TreeGrafter"/>
</dbReference>
<dbReference type="Gene3D" id="1.20.140.10">
    <property type="entry name" value="Butyryl-CoA Dehydrogenase, subunit A, domain 3"/>
    <property type="match status" value="1"/>
</dbReference>
<evidence type="ECO:0000256" key="3">
    <source>
        <dbReference type="ARBA" id="ARBA00011887"/>
    </source>
</evidence>
<reference evidence="15 17" key="3">
    <citation type="journal article" date="2018" name="Nat. Biotechnol.">
        <title>A standardized bacterial taxonomy based on genome phylogeny substantially revises the tree of life.</title>
        <authorList>
            <person name="Parks D.H."/>
            <person name="Chuvochina M."/>
            <person name="Waite D.W."/>
            <person name="Rinke C."/>
            <person name="Skarshewski A."/>
            <person name="Chaumeil P.A."/>
            <person name="Hugenholtz P."/>
        </authorList>
    </citation>
    <scope>NUCLEOTIDE SEQUENCE [LARGE SCALE GENOMIC DNA]</scope>
    <source>
        <strain evidence="15">UBA8781</strain>
    </source>
</reference>
<evidence type="ECO:0000256" key="4">
    <source>
        <dbReference type="ARBA" id="ARBA00022617"/>
    </source>
</evidence>
<evidence type="ECO:0000256" key="10">
    <source>
        <dbReference type="ARBA" id="ARBA00049131"/>
    </source>
</evidence>
<dbReference type="PROSITE" id="PS51007">
    <property type="entry name" value="CYTC"/>
    <property type="match status" value="1"/>
</dbReference>
<comment type="similarity">
    <text evidence="2">Belongs to the cytochrome c-552 family.</text>
</comment>
<evidence type="ECO:0000256" key="11">
    <source>
        <dbReference type="PROSITE-ProRule" id="PRU00433"/>
    </source>
</evidence>
<dbReference type="InterPro" id="IPR003321">
    <property type="entry name" value="Cyt_c552"/>
</dbReference>
<dbReference type="Pfam" id="PF02335">
    <property type="entry name" value="Cytochrom_C552"/>
    <property type="match status" value="1"/>
</dbReference>
<keyword evidence="4 11" id="KW-0349">Heme</keyword>
<dbReference type="GO" id="GO:0009055">
    <property type="term" value="F:electron transfer activity"/>
    <property type="evidence" value="ECO:0007669"/>
    <property type="project" value="InterPro"/>
</dbReference>
<dbReference type="GO" id="GO:0020037">
    <property type="term" value="F:heme binding"/>
    <property type="evidence" value="ECO:0007669"/>
    <property type="project" value="InterPro"/>
</dbReference>
<keyword evidence="16" id="KW-1185">Reference proteome</keyword>
<feature type="transmembrane region" description="Helical" evidence="12">
    <location>
        <begin position="6"/>
        <end position="28"/>
    </location>
</feature>
<dbReference type="CDD" id="cd00548">
    <property type="entry name" value="NrfA-like"/>
    <property type="match status" value="1"/>
</dbReference>
<dbReference type="Proteomes" id="UP000253922">
    <property type="component" value="Unassembled WGS sequence"/>
</dbReference>
<dbReference type="PANTHER" id="PTHR30633:SF0">
    <property type="entry name" value="CYTOCHROME C-552"/>
    <property type="match status" value="1"/>
</dbReference>
<dbReference type="Gene3D" id="1.10.1130.10">
    <property type="entry name" value="Flavocytochrome C3, Chain A"/>
    <property type="match status" value="1"/>
</dbReference>
<keyword evidence="5 11" id="KW-0479">Metal-binding</keyword>
<dbReference type="GO" id="GO:0042279">
    <property type="term" value="F:nitrite reductase (cytochrome, ammonia-forming) activity"/>
    <property type="evidence" value="ECO:0007669"/>
    <property type="project" value="UniProtKB-EC"/>
</dbReference>
<dbReference type="EMBL" id="DPBP01000005">
    <property type="protein sequence ID" value="HCE16434.1"/>
    <property type="molecule type" value="Genomic_DNA"/>
</dbReference>
<keyword evidence="7" id="KW-0106">Calcium</keyword>
<proteinExistence type="inferred from homology"/>
<gene>
    <name evidence="14" type="ORF">ATHL_03155</name>
    <name evidence="15" type="ORF">DEQ80_01110</name>
</gene>
<dbReference type="OrthoDB" id="9780421at2"/>
<accession>A0A3D1JDD2</accession>
<keyword evidence="6" id="KW-0732">Signal</keyword>
<feature type="domain" description="Cytochrome c" evidence="13">
    <location>
        <begin position="293"/>
        <end position="426"/>
    </location>
</feature>
<keyword evidence="9 11" id="KW-0408">Iron</keyword>
<evidence type="ECO:0000256" key="8">
    <source>
        <dbReference type="ARBA" id="ARBA00023002"/>
    </source>
</evidence>
<evidence type="ECO:0000256" key="7">
    <source>
        <dbReference type="ARBA" id="ARBA00022837"/>
    </source>
</evidence>
<evidence type="ECO:0000256" key="6">
    <source>
        <dbReference type="ARBA" id="ARBA00022729"/>
    </source>
</evidence>
<keyword evidence="8" id="KW-0560">Oxidoreductase</keyword>
<evidence type="ECO:0000256" key="12">
    <source>
        <dbReference type="SAM" id="Phobius"/>
    </source>
</evidence>
<reference evidence="16" key="2">
    <citation type="submission" date="2015-07" db="EMBL/GenBank/DDBJ databases">
        <title>Draft Genome Sequences of Anaerolinea thermolimosa IMO-1, Bellilinea caldifistulae GOMI-1, Leptolinea tardivitalis YMTK-2, Levilinea saccharolytica KIBI-1,Longilinea arvoryzae KOME-1, Previously Described as Members of the Anaerolineaceae (Chloroflexi).</title>
        <authorList>
            <person name="Sekiguchi Y."/>
            <person name="Ohashi A."/>
            <person name="Matsuura N."/>
            <person name="Tourlousse M.D."/>
        </authorList>
    </citation>
    <scope>NUCLEOTIDE SEQUENCE [LARGE SCALE GENOMIC DNA]</scope>
    <source>
        <strain evidence="16">IMO-1</strain>
    </source>
</reference>
<evidence type="ECO:0000259" key="13">
    <source>
        <dbReference type="PROSITE" id="PS51007"/>
    </source>
</evidence>
<evidence type="ECO:0000256" key="1">
    <source>
        <dbReference type="ARBA" id="ARBA00004196"/>
    </source>
</evidence>
<dbReference type="PANTHER" id="PTHR30633">
    <property type="entry name" value="CYTOCHROME C-552 RESPIRATORY NITRITE REDUCTASE"/>
    <property type="match status" value="1"/>
</dbReference>
<organism evidence="15 17">
    <name type="scientific">Anaerolinea thermolimosa</name>
    <dbReference type="NCBI Taxonomy" id="229919"/>
    <lineage>
        <taxon>Bacteria</taxon>
        <taxon>Bacillati</taxon>
        <taxon>Chloroflexota</taxon>
        <taxon>Anaerolineae</taxon>
        <taxon>Anaerolineales</taxon>
        <taxon>Anaerolineaceae</taxon>
        <taxon>Anaerolinea</taxon>
    </lineage>
</organism>
<dbReference type="EMBL" id="DF967966">
    <property type="protein sequence ID" value="GAP08253.1"/>
    <property type="molecule type" value="Genomic_DNA"/>
</dbReference>
<evidence type="ECO:0000256" key="5">
    <source>
        <dbReference type="ARBA" id="ARBA00022723"/>
    </source>
</evidence>
<dbReference type="Proteomes" id="UP000264141">
    <property type="component" value="Unassembled WGS sequence"/>
</dbReference>
<dbReference type="RefSeq" id="WP_062195721.1">
    <property type="nucleotide sequence ID" value="NZ_DF967966.1"/>
</dbReference>
<comment type="catalytic activity">
    <reaction evidence="10">
        <text>6 Fe(III)-[cytochrome c] + NH4(+) + 2 H2O = 6 Fe(II)-[cytochrome c] + nitrite + 8 H(+)</text>
        <dbReference type="Rhea" id="RHEA:13089"/>
        <dbReference type="Rhea" id="RHEA-COMP:10350"/>
        <dbReference type="Rhea" id="RHEA-COMP:14399"/>
        <dbReference type="ChEBI" id="CHEBI:15377"/>
        <dbReference type="ChEBI" id="CHEBI:15378"/>
        <dbReference type="ChEBI" id="CHEBI:16301"/>
        <dbReference type="ChEBI" id="CHEBI:28938"/>
        <dbReference type="ChEBI" id="CHEBI:29033"/>
        <dbReference type="ChEBI" id="CHEBI:29034"/>
        <dbReference type="EC" id="1.7.2.2"/>
    </reaction>
</comment>
<dbReference type="EC" id="1.7.2.2" evidence="3"/>
<reference evidence="14" key="1">
    <citation type="journal article" date="2015" name="Genome Announc.">
        <title>Draft Genome Sequences of Anaerolinea thermolimosa IMO-1, Bellilinea caldifistulae GOMI-1, Leptolinea tardivitalis YMTK-2, Levilinea saccharolytica KIBI-1, Longilinea arvoryzae KOME-1, Previously Described as Members of the Class Anaerolineae (Chloroflexi).</title>
        <authorList>
            <person name="Matsuura N."/>
            <person name="Tourlousse M.D."/>
            <person name="Ohashi A."/>
            <person name="Hugenholtz P."/>
            <person name="Sekiguchi Y."/>
        </authorList>
    </citation>
    <scope>NUCLEOTIDE SEQUENCE</scope>
    <source>
        <strain evidence="14">IMO-1</strain>
    </source>
</reference>
<dbReference type="STRING" id="229919.GCA_001050195_03095"/>
<keyword evidence="12" id="KW-0812">Transmembrane</keyword>
<evidence type="ECO:0000256" key="2">
    <source>
        <dbReference type="ARBA" id="ARBA00009288"/>
    </source>
</evidence>
<sequence length="431" mass="47368">MKKFSGTTLILTGIIVVLAVILVGVLLFMRNLPSAQRGVTPIVQVKAMEADSSIWGENFPNQYSTFLQTETNATRTTYGGSVPFEKLDADPMLRTLFAGMAFSKGYGEDRGHMNALTDVRNTPRLSEKTPATCYSCKSADNPALWASMGMAAYDALSFKQMSDKISHSIGCANCHEAGTMRLIVTNPALDEALKAQGKDWRTFTRQEMRTVVCANCHVEYYFKKEGNYLTFPWEKGTRVEDMEAYYDEIGFSDWTHPASGAAMIKMQHPDYELYTAGSTHYNAGVSCADCHMPYTRDGAAKFSNHNVQSPLVNPAASCGTCHTDVDYVVGRVNIIQKNVHDTMMATEKALVAAIEAIQKAAEAPGADTAKIEEARKLHRAAQLRWDYIAAENSMGFHNSQEALRILAAATDLARQAELKAYQAVNTASASR</sequence>
<dbReference type="InterPro" id="IPR036280">
    <property type="entry name" value="Multihaem_cyt_sf"/>
</dbReference>
<evidence type="ECO:0000313" key="17">
    <source>
        <dbReference type="Proteomes" id="UP000264141"/>
    </source>
</evidence>
<dbReference type="GO" id="GO:0046872">
    <property type="term" value="F:metal ion binding"/>
    <property type="evidence" value="ECO:0007669"/>
    <property type="project" value="UniProtKB-KW"/>
</dbReference>
<dbReference type="PIRSF" id="PIRSF000243">
    <property type="entry name" value="Cyt_c552"/>
    <property type="match status" value="1"/>
</dbReference>
<protein>
    <recommendedName>
        <fullName evidence="3">nitrite reductase (cytochrome; ammonia-forming)</fullName>
        <ecNumber evidence="3">1.7.2.2</ecNumber>
    </recommendedName>
</protein>
<name>A0A3D1JDD2_9CHLR</name>
<keyword evidence="12" id="KW-1133">Transmembrane helix</keyword>
<evidence type="ECO:0000313" key="15">
    <source>
        <dbReference type="EMBL" id="HCE16434.1"/>
    </source>
</evidence>
<evidence type="ECO:0000313" key="14">
    <source>
        <dbReference type="EMBL" id="GAP08253.1"/>
    </source>
</evidence>
<dbReference type="AlphaFoldDB" id="A0A3D1JDD2"/>
<dbReference type="InterPro" id="IPR009056">
    <property type="entry name" value="Cyt_c-like_dom"/>
</dbReference>
<evidence type="ECO:0000313" key="16">
    <source>
        <dbReference type="Proteomes" id="UP000253922"/>
    </source>
</evidence>